<dbReference type="EMBL" id="JAACXV010000412">
    <property type="protein sequence ID" value="KAF7277884.1"/>
    <property type="molecule type" value="Genomic_DNA"/>
</dbReference>
<evidence type="ECO:0000313" key="2">
    <source>
        <dbReference type="EMBL" id="KAF7277884.1"/>
    </source>
</evidence>
<sequence length="459" mass="51275">MGGRRGLGAGERHTQKYILLFGVPYYSSRLETVAEDDSNVGREGVDEMKGRTAGVPRKCRRRTELKRDPGAYGRRVRFFDGVGATPNRSYGVAGCHGRRPIASVNPPSPQPRATTVRSGRRRRETEGGLHDDKGIFDVVRQKKREKKAGKKRATGGGFRRIRFERDILRPKVSHRSGYKKINRVDIFLSELPTKTKVKLPDFFSGERKCPGTPQRTFSRSYNNNNRGRDGVTLRYTRRIKFSSGYFEIARPVDPPHPHGSARHAQTPVGVARTPLEISISIRGRRRSPPSPSGGPGKKKNTWHRRRVSSSNSPNAIIRYFVRSKTEGEAGGWRVETMMTTTTTTTTTKKRERERKTGLVLFAGDCPRRLRGSVPDSGRACVYMSVFFSVRKLLGLESGHRDSSSISIKINGELAMSRRLDPGKPPDNKRCNPIACPCPESNRIGEIYGLRGGGMTNLKG</sequence>
<keyword evidence="3" id="KW-1185">Reference proteome</keyword>
<dbReference type="AlphaFoldDB" id="A0A834IC00"/>
<evidence type="ECO:0000256" key="1">
    <source>
        <dbReference type="SAM" id="MobiDB-lite"/>
    </source>
</evidence>
<feature type="region of interest" description="Disordered" evidence="1">
    <location>
        <begin position="206"/>
        <end position="229"/>
    </location>
</feature>
<feature type="compositionally biased region" description="Polar residues" evidence="1">
    <location>
        <begin position="213"/>
        <end position="225"/>
    </location>
</feature>
<feature type="region of interest" description="Disordered" evidence="1">
    <location>
        <begin position="250"/>
        <end position="309"/>
    </location>
</feature>
<accession>A0A834IC00</accession>
<feature type="compositionally biased region" description="Basic residues" evidence="1">
    <location>
        <begin position="296"/>
        <end position="307"/>
    </location>
</feature>
<organism evidence="2 3">
    <name type="scientific">Rhynchophorus ferrugineus</name>
    <name type="common">Red palm weevil</name>
    <name type="synonym">Curculio ferrugineus</name>
    <dbReference type="NCBI Taxonomy" id="354439"/>
    <lineage>
        <taxon>Eukaryota</taxon>
        <taxon>Metazoa</taxon>
        <taxon>Ecdysozoa</taxon>
        <taxon>Arthropoda</taxon>
        <taxon>Hexapoda</taxon>
        <taxon>Insecta</taxon>
        <taxon>Pterygota</taxon>
        <taxon>Neoptera</taxon>
        <taxon>Endopterygota</taxon>
        <taxon>Coleoptera</taxon>
        <taxon>Polyphaga</taxon>
        <taxon>Cucujiformia</taxon>
        <taxon>Curculionidae</taxon>
        <taxon>Dryophthorinae</taxon>
        <taxon>Rhynchophorus</taxon>
    </lineage>
</organism>
<reference evidence="2" key="1">
    <citation type="submission" date="2020-08" db="EMBL/GenBank/DDBJ databases">
        <title>Genome sequencing and assembly of the red palm weevil Rhynchophorus ferrugineus.</title>
        <authorList>
            <person name="Dias G.B."/>
            <person name="Bergman C.M."/>
            <person name="Manee M."/>
        </authorList>
    </citation>
    <scope>NUCLEOTIDE SEQUENCE</scope>
    <source>
        <strain evidence="2">AA-2017</strain>
        <tissue evidence="2">Whole larva</tissue>
    </source>
</reference>
<proteinExistence type="predicted"/>
<gene>
    <name evidence="2" type="ORF">GWI33_009138</name>
</gene>
<protein>
    <submittedName>
        <fullName evidence="2">Uncharacterized protein</fullName>
    </submittedName>
</protein>
<feature type="region of interest" description="Disordered" evidence="1">
    <location>
        <begin position="99"/>
        <end position="130"/>
    </location>
</feature>
<name>A0A834IC00_RHYFE</name>
<evidence type="ECO:0000313" key="3">
    <source>
        <dbReference type="Proteomes" id="UP000625711"/>
    </source>
</evidence>
<dbReference type="Proteomes" id="UP000625711">
    <property type="component" value="Unassembled WGS sequence"/>
</dbReference>
<comment type="caution">
    <text evidence="2">The sequence shown here is derived from an EMBL/GenBank/DDBJ whole genome shotgun (WGS) entry which is preliminary data.</text>
</comment>